<sequence length="76" mass="8248">MPHMNGYEAARAIRCSAHPEAKTIQIIALTADAFNEDITKTLSNGMNGHVAKPIEPDVLAEALDTAFKAEQTRRQG</sequence>
<proteinExistence type="predicted"/>
<evidence type="ECO:0000259" key="2">
    <source>
        <dbReference type="PROSITE" id="PS50110"/>
    </source>
</evidence>
<organism evidence="3">
    <name type="scientific">bioreactor metagenome</name>
    <dbReference type="NCBI Taxonomy" id="1076179"/>
    <lineage>
        <taxon>unclassified sequences</taxon>
        <taxon>metagenomes</taxon>
        <taxon>ecological metagenomes</taxon>
    </lineage>
</organism>
<dbReference type="Pfam" id="PF00072">
    <property type="entry name" value="Response_reg"/>
    <property type="match status" value="1"/>
</dbReference>
<protein>
    <submittedName>
        <fullName evidence="3">Sensor histidine kinase RcsC</fullName>
        <ecNumber evidence="3">2.7.13.3</ecNumber>
    </submittedName>
</protein>
<evidence type="ECO:0000313" key="3">
    <source>
        <dbReference type="EMBL" id="MPM90261.1"/>
    </source>
</evidence>
<gene>
    <name evidence="3" type="primary">rcsC_213</name>
    <name evidence="3" type="ORF">SDC9_137382</name>
</gene>
<dbReference type="AlphaFoldDB" id="A0A645DLZ2"/>
<dbReference type="GO" id="GO:0004673">
    <property type="term" value="F:protein histidine kinase activity"/>
    <property type="evidence" value="ECO:0007669"/>
    <property type="project" value="UniProtKB-EC"/>
</dbReference>
<keyword evidence="3" id="KW-0418">Kinase</keyword>
<dbReference type="PANTHER" id="PTHR45339:SF3">
    <property type="entry name" value="HISTIDINE KINASE"/>
    <property type="match status" value="1"/>
</dbReference>
<comment type="caution">
    <text evidence="3">The sequence shown here is derived from an EMBL/GenBank/DDBJ whole genome shotgun (WGS) entry which is preliminary data.</text>
</comment>
<keyword evidence="1" id="KW-0597">Phosphoprotein</keyword>
<reference evidence="3" key="1">
    <citation type="submission" date="2019-08" db="EMBL/GenBank/DDBJ databases">
        <authorList>
            <person name="Kucharzyk K."/>
            <person name="Murdoch R.W."/>
            <person name="Higgins S."/>
            <person name="Loffler F."/>
        </authorList>
    </citation>
    <scope>NUCLEOTIDE SEQUENCE</scope>
</reference>
<evidence type="ECO:0000256" key="1">
    <source>
        <dbReference type="ARBA" id="ARBA00022553"/>
    </source>
</evidence>
<dbReference type="GO" id="GO:0000160">
    <property type="term" value="P:phosphorelay signal transduction system"/>
    <property type="evidence" value="ECO:0007669"/>
    <property type="project" value="InterPro"/>
</dbReference>
<dbReference type="CDD" id="cd17546">
    <property type="entry name" value="REC_hyHK_CKI1_RcsC-like"/>
    <property type="match status" value="1"/>
</dbReference>
<dbReference type="PANTHER" id="PTHR45339">
    <property type="entry name" value="HYBRID SIGNAL TRANSDUCTION HISTIDINE KINASE J"/>
    <property type="match status" value="1"/>
</dbReference>
<feature type="domain" description="Response regulatory" evidence="2">
    <location>
        <begin position="1"/>
        <end position="67"/>
    </location>
</feature>
<accession>A0A645DLZ2</accession>
<dbReference type="InterPro" id="IPR011006">
    <property type="entry name" value="CheY-like_superfamily"/>
</dbReference>
<dbReference type="SUPFAM" id="SSF52172">
    <property type="entry name" value="CheY-like"/>
    <property type="match status" value="1"/>
</dbReference>
<dbReference type="InterPro" id="IPR001789">
    <property type="entry name" value="Sig_transdc_resp-reg_receiver"/>
</dbReference>
<dbReference type="PROSITE" id="PS50110">
    <property type="entry name" value="RESPONSE_REGULATORY"/>
    <property type="match status" value="1"/>
</dbReference>
<dbReference type="EMBL" id="VSSQ01037541">
    <property type="protein sequence ID" value="MPM90261.1"/>
    <property type="molecule type" value="Genomic_DNA"/>
</dbReference>
<keyword evidence="3" id="KW-0808">Transferase</keyword>
<dbReference type="Gene3D" id="3.40.50.2300">
    <property type="match status" value="1"/>
</dbReference>
<name>A0A645DLZ2_9ZZZZ</name>
<dbReference type="EC" id="2.7.13.3" evidence="3"/>